<comment type="caution">
    <text evidence="2">The sequence shown here is derived from an EMBL/GenBank/DDBJ whole genome shotgun (WGS) entry which is preliminary data.</text>
</comment>
<feature type="compositionally biased region" description="Basic and acidic residues" evidence="1">
    <location>
        <begin position="1"/>
        <end position="24"/>
    </location>
</feature>
<evidence type="ECO:0000313" key="2">
    <source>
        <dbReference type="EMBL" id="GAH97253.1"/>
    </source>
</evidence>
<accession>X1LSX7</accession>
<name>X1LSX7_9ZZZZ</name>
<feature type="region of interest" description="Disordered" evidence="1">
    <location>
        <begin position="1"/>
        <end position="32"/>
    </location>
</feature>
<evidence type="ECO:0000256" key="1">
    <source>
        <dbReference type="SAM" id="MobiDB-lite"/>
    </source>
</evidence>
<protein>
    <submittedName>
        <fullName evidence="2">Uncharacterized protein</fullName>
    </submittedName>
</protein>
<feature type="non-terminal residue" evidence="2">
    <location>
        <position position="1"/>
    </location>
</feature>
<dbReference type="EMBL" id="BARU01049911">
    <property type="protein sequence ID" value="GAH97253.1"/>
    <property type="molecule type" value="Genomic_DNA"/>
</dbReference>
<organism evidence="2">
    <name type="scientific">marine sediment metagenome</name>
    <dbReference type="NCBI Taxonomy" id="412755"/>
    <lineage>
        <taxon>unclassified sequences</taxon>
        <taxon>metagenomes</taxon>
        <taxon>ecological metagenomes</taxon>
    </lineage>
</organism>
<dbReference type="AlphaFoldDB" id="X1LSX7"/>
<reference evidence="2" key="1">
    <citation type="journal article" date="2014" name="Front. Microbiol.">
        <title>High frequency of phylogenetically diverse reductive dehalogenase-homologous genes in deep subseafloor sedimentary metagenomes.</title>
        <authorList>
            <person name="Kawai M."/>
            <person name="Futagami T."/>
            <person name="Toyoda A."/>
            <person name="Takaki Y."/>
            <person name="Nishi S."/>
            <person name="Hori S."/>
            <person name="Arai W."/>
            <person name="Tsubouchi T."/>
            <person name="Morono Y."/>
            <person name="Uchiyama I."/>
            <person name="Ito T."/>
            <person name="Fujiyama A."/>
            <person name="Inagaki F."/>
            <person name="Takami H."/>
        </authorList>
    </citation>
    <scope>NUCLEOTIDE SEQUENCE</scope>
    <source>
        <strain evidence="2">Expedition CK06-06</strain>
    </source>
</reference>
<sequence length="32" mass="3808">RKAQDEKHKDLMENVRTLKDEIRNKPANISTE</sequence>
<feature type="non-terminal residue" evidence="2">
    <location>
        <position position="32"/>
    </location>
</feature>
<proteinExistence type="predicted"/>
<gene>
    <name evidence="2" type="ORF">S03H2_73117</name>
</gene>